<gene>
    <name evidence="5" type="ORF">CSUI_001326</name>
</gene>
<dbReference type="Proteomes" id="UP000221165">
    <property type="component" value="Unassembled WGS sequence"/>
</dbReference>
<dbReference type="Gene3D" id="2.120.10.80">
    <property type="entry name" value="Kelch-type beta propeller"/>
    <property type="match status" value="1"/>
</dbReference>
<evidence type="ECO:0000313" key="5">
    <source>
        <dbReference type="EMBL" id="PHJ24817.1"/>
    </source>
</evidence>
<evidence type="ECO:0000256" key="3">
    <source>
        <dbReference type="SAM" id="Coils"/>
    </source>
</evidence>
<feature type="compositionally biased region" description="Low complexity" evidence="4">
    <location>
        <begin position="515"/>
        <end position="528"/>
    </location>
</feature>
<feature type="region of interest" description="Disordered" evidence="4">
    <location>
        <begin position="500"/>
        <end position="528"/>
    </location>
</feature>
<dbReference type="InterPro" id="IPR015915">
    <property type="entry name" value="Kelch-typ_b-propeller"/>
</dbReference>
<reference evidence="5 6" key="1">
    <citation type="journal article" date="2017" name="Int. J. Parasitol.">
        <title>The genome of the protozoan parasite Cystoisospora suis and a reverse vaccinology approach to identify vaccine candidates.</title>
        <authorList>
            <person name="Palmieri N."/>
            <person name="Shrestha A."/>
            <person name="Ruttkowski B."/>
            <person name="Beck T."/>
            <person name="Vogl C."/>
            <person name="Tomley F."/>
            <person name="Blake D.P."/>
            <person name="Joachim A."/>
        </authorList>
    </citation>
    <scope>NUCLEOTIDE SEQUENCE [LARGE SCALE GENOMIC DNA]</scope>
    <source>
        <strain evidence="5 6">Wien I</strain>
    </source>
</reference>
<dbReference type="SUPFAM" id="SSF57997">
    <property type="entry name" value="Tropomyosin"/>
    <property type="match status" value="1"/>
</dbReference>
<dbReference type="OrthoDB" id="10250130at2759"/>
<sequence>MKDAGLEESYPVLKEEAGPLFSPSFALAEVFQHDSTFKSFHCEAVTFVQDIVYCYGTNRIDGVADQALVTYDYRRGLFAIPGANSKKKSKAGPEGLANCTIVRRRPANGAASAEVGVVTTFGGEIDSKTKTDKLWNFDPVAIKWDQVKAKGGTKPSPRTGHAACSSLDFTRMFVYGGLNENGQAESDCFVLTETDEWKPLSTAGAAEGPPARVHHTLTCGRSAKSSREKLLLFGGSSSGSGSGSNDLWIYDLKEEAWREVRDASGAPPRCRLKHAAAFADYRMWICGGVTRDWLRHVDLTDLHGYDIAANCWFACDVSLRVPRRQSITGTFGPAVVSPATQSVIVFGRCEEQSTVYCLAPLCTIGTITKVEEENHSAQDEIKEIFSSLQLALANTAKIGSSVSKVHQRVERAHAELDEVTKKLDACKAELSRTEKKGEEARAEILKRTDTLSEAITQLEKLSERFATLEKSIPDILRKLDAKVDKLEVAELNRALEATKQLGNLNQRNGRGRNRGGSTSESSSGSDLD</sequence>
<protein>
    <submittedName>
        <fullName evidence="5">Kelch repeat-containing protein</fullName>
    </submittedName>
</protein>
<keyword evidence="1" id="KW-0880">Kelch repeat</keyword>
<evidence type="ECO:0000256" key="1">
    <source>
        <dbReference type="ARBA" id="ARBA00022441"/>
    </source>
</evidence>
<organism evidence="5 6">
    <name type="scientific">Cystoisospora suis</name>
    <dbReference type="NCBI Taxonomy" id="483139"/>
    <lineage>
        <taxon>Eukaryota</taxon>
        <taxon>Sar</taxon>
        <taxon>Alveolata</taxon>
        <taxon>Apicomplexa</taxon>
        <taxon>Conoidasida</taxon>
        <taxon>Coccidia</taxon>
        <taxon>Eucoccidiorida</taxon>
        <taxon>Eimeriorina</taxon>
        <taxon>Sarcocystidae</taxon>
        <taxon>Cystoisospora</taxon>
    </lineage>
</organism>
<dbReference type="VEuPathDB" id="ToxoDB:CSUI_001326"/>
<keyword evidence="2" id="KW-0677">Repeat</keyword>
<name>A0A2C6L926_9APIC</name>
<evidence type="ECO:0000313" key="6">
    <source>
        <dbReference type="Proteomes" id="UP000221165"/>
    </source>
</evidence>
<dbReference type="GeneID" id="94424743"/>
<keyword evidence="6" id="KW-1185">Reference proteome</keyword>
<proteinExistence type="predicted"/>
<accession>A0A2C6L926</accession>
<comment type="caution">
    <text evidence="5">The sequence shown here is derived from an EMBL/GenBank/DDBJ whole genome shotgun (WGS) entry which is preliminary data.</text>
</comment>
<dbReference type="SUPFAM" id="SSF117281">
    <property type="entry name" value="Kelch motif"/>
    <property type="match status" value="1"/>
</dbReference>
<dbReference type="Pfam" id="PF24681">
    <property type="entry name" value="Kelch_KLHDC2_KLHL20_DRC7"/>
    <property type="match status" value="1"/>
</dbReference>
<evidence type="ECO:0000256" key="4">
    <source>
        <dbReference type="SAM" id="MobiDB-lite"/>
    </source>
</evidence>
<keyword evidence="3" id="KW-0175">Coiled coil</keyword>
<feature type="coiled-coil region" evidence="3">
    <location>
        <begin position="402"/>
        <end position="471"/>
    </location>
</feature>
<evidence type="ECO:0000256" key="2">
    <source>
        <dbReference type="ARBA" id="ARBA00022737"/>
    </source>
</evidence>
<dbReference type="PANTHER" id="PTHR46093">
    <property type="entry name" value="ACYL-COA-BINDING DOMAIN-CONTAINING PROTEIN 5"/>
    <property type="match status" value="1"/>
</dbReference>
<dbReference type="RefSeq" id="XP_067926489.1">
    <property type="nucleotide sequence ID" value="XM_068061532.1"/>
</dbReference>
<dbReference type="PANTHER" id="PTHR46093:SF18">
    <property type="entry name" value="FIBRONECTIN TYPE-III DOMAIN-CONTAINING PROTEIN"/>
    <property type="match status" value="1"/>
</dbReference>
<dbReference type="EMBL" id="MIGC01000522">
    <property type="protein sequence ID" value="PHJ24817.1"/>
    <property type="molecule type" value="Genomic_DNA"/>
</dbReference>
<dbReference type="AlphaFoldDB" id="A0A2C6L926"/>